<feature type="domain" description="Glycosyltransferase 2-like" evidence="2">
    <location>
        <begin position="9"/>
        <end position="188"/>
    </location>
</feature>
<feature type="region of interest" description="Disordered" evidence="1">
    <location>
        <begin position="323"/>
        <end position="375"/>
    </location>
</feature>
<keyword evidence="4" id="KW-1185">Reference proteome</keyword>
<evidence type="ECO:0000259" key="2">
    <source>
        <dbReference type="Pfam" id="PF00535"/>
    </source>
</evidence>
<evidence type="ECO:0000313" key="4">
    <source>
        <dbReference type="Proteomes" id="UP001597119"/>
    </source>
</evidence>
<comment type="caution">
    <text evidence="3">The sequence shown here is derived from an EMBL/GenBank/DDBJ whole genome shotgun (WGS) entry which is preliminary data.</text>
</comment>
<dbReference type="InterPro" id="IPR001173">
    <property type="entry name" value="Glyco_trans_2-like"/>
</dbReference>
<accession>A0ABD6CG43</accession>
<dbReference type="CDD" id="cd04179">
    <property type="entry name" value="DPM_DPG-synthase_like"/>
    <property type="match status" value="1"/>
</dbReference>
<sequence>MYRNHSVGVVIPAYNEEGFVGDVIETVPAYVDRVYVIDDGSTDGTWDEIQTASDRVNGDEQTGASRRPDFDRRVVPIKHERNRGVGGAIKTGYQHAQNDRINVTAVMGGDGQMRPSALSNFLDPIVEGRADYTKGNRLIETETRAGMPQFRKVGNYILSGLTKIASGYWGIGDPQNGYTAISLEALDTIEFDEMYEFYGYCNDILVKLNVHDLQVEDVPRKCNYADEESHIDYKTYIPRVSGMLLRNFVWRLREQYLRGSFHPAALCYTIGMTTGVVGTILASVEAVTNGSRSRGVGNAIKTSVVGGIVFVLGTLFERKRHESLATASDPESELAQETETEHPVVREATDSAQPAEPTENGAEMPVTQDGQSERS</sequence>
<evidence type="ECO:0000256" key="1">
    <source>
        <dbReference type="SAM" id="MobiDB-lite"/>
    </source>
</evidence>
<reference evidence="3 4" key="1">
    <citation type="journal article" date="2019" name="Int. J. Syst. Evol. Microbiol.">
        <title>The Global Catalogue of Microorganisms (GCM) 10K type strain sequencing project: providing services to taxonomists for standard genome sequencing and annotation.</title>
        <authorList>
            <consortium name="The Broad Institute Genomics Platform"/>
            <consortium name="The Broad Institute Genome Sequencing Center for Infectious Disease"/>
            <person name="Wu L."/>
            <person name="Ma J."/>
        </authorList>
    </citation>
    <scope>NUCLEOTIDE SEQUENCE [LARGE SCALE GENOMIC DNA]</scope>
    <source>
        <strain evidence="3 4">CGMCC 1.12125</strain>
    </source>
</reference>
<dbReference type="SUPFAM" id="SSF53448">
    <property type="entry name" value="Nucleotide-diphospho-sugar transferases"/>
    <property type="match status" value="1"/>
</dbReference>
<dbReference type="PANTHER" id="PTHR48090:SF7">
    <property type="entry name" value="RFBJ PROTEIN"/>
    <property type="match status" value="1"/>
</dbReference>
<gene>
    <name evidence="3" type="ORF">ACFR9U_15080</name>
</gene>
<dbReference type="Gene3D" id="3.90.550.10">
    <property type="entry name" value="Spore Coat Polysaccharide Biosynthesis Protein SpsA, Chain A"/>
    <property type="match status" value="1"/>
</dbReference>
<evidence type="ECO:0000313" key="3">
    <source>
        <dbReference type="EMBL" id="MFD1588304.1"/>
    </source>
</evidence>
<protein>
    <submittedName>
        <fullName evidence="3">Glycosyltransferase family 2 protein</fullName>
    </submittedName>
</protein>
<dbReference type="InterPro" id="IPR029044">
    <property type="entry name" value="Nucleotide-diphossugar_trans"/>
</dbReference>
<name>A0ABD6CG43_9EURY</name>
<dbReference type="RefSeq" id="WP_247381528.1">
    <property type="nucleotide sequence ID" value="NZ_JALLGV010000010.1"/>
</dbReference>
<dbReference type="Proteomes" id="UP001597119">
    <property type="component" value="Unassembled WGS sequence"/>
</dbReference>
<dbReference type="PANTHER" id="PTHR48090">
    <property type="entry name" value="UNDECAPRENYL-PHOSPHATE 4-DEOXY-4-FORMAMIDO-L-ARABINOSE TRANSFERASE-RELATED"/>
    <property type="match status" value="1"/>
</dbReference>
<feature type="compositionally biased region" description="Basic and acidic residues" evidence="1">
    <location>
        <begin position="339"/>
        <end position="349"/>
    </location>
</feature>
<dbReference type="Pfam" id="PF00535">
    <property type="entry name" value="Glycos_transf_2"/>
    <property type="match status" value="1"/>
</dbReference>
<organism evidence="3 4">
    <name type="scientific">Halorientalis brevis</name>
    <dbReference type="NCBI Taxonomy" id="1126241"/>
    <lineage>
        <taxon>Archaea</taxon>
        <taxon>Methanobacteriati</taxon>
        <taxon>Methanobacteriota</taxon>
        <taxon>Stenosarchaea group</taxon>
        <taxon>Halobacteria</taxon>
        <taxon>Halobacteriales</taxon>
        <taxon>Haloarculaceae</taxon>
        <taxon>Halorientalis</taxon>
    </lineage>
</organism>
<dbReference type="AlphaFoldDB" id="A0ABD6CG43"/>
<proteinExistence type="predicted"/>
<dbReference type="EMBL" id="JBHUDJ010000011">
    <property type="protein sequence ID" value="MFD1588304.1"/>
    <property type="molecule type" value="Genomic_DNA"/>
</dbReference>
<dbReference type="InterPro" id="IPR050256">
    <property type="entry name" value="Glycosyltransferase_2"/>
</dbReference>